<dbReference type="AlphaFoldDB" id="A0A498JKX3"/>
<keyword evidence="2" id="KW-1185">Reference proteome</keyword>
<evidence type="ECO:0000313" key="2">
    <source>
        <dbReference type="Proteomes" id="UP000290289"/>
    </source>
</evidence>
<proteinExistence type="predicted"/>
<accession>A0A498JKX3</accession>
<sequence>MCSYLSSQITPGRLLLQRPTYGVRAPLEYAATASFLSKLYSDYLDLLRSSGGSCSNFGFSVDMLRNFSMTQASVTYY</sequence>
<dbReference type="EMBL" id="RDQH01000332">
    <property type="protein sequence ID" value="RXH96579.1"/>
    <property type="molecule type" value="Genomic_DNA"/>
</dbReference>
<organism evidence="1 2">
    <name type="scientific">Malus domestica</name>
    <name type="common">Apple</name>
    <name type="synonym">Pyrus malus</name>
    <dbReference type="NCBI Taxonomy" id="3750"/>
    <lineage>
        <taxon>Eukaryota</taxon>
        <taxon>Viridiplantae</taxon>
        <taxon>Streptophyta</taxon>
        <taxon>Embryophyta</taxon>
        <taxon>Tracheophyta</taxon>
        <taxon>Spermatophyta</taxon>
        <taxon>Magnoliopsida</taxon>
        <taxon>eudicotyledons</taxon>
        <taxon>Gunneridae</taxon>
        <taxon>Pentapetalae</taxon>
        <taxon>rosids</taxon>
        <taxon>fabids</taxon>
        <taxon>Rosales</taxon>
        <taxon>Rosaceae</taxon>
        <taxon>Amygdaloideae</taxon>
        <taxon>Maleae</taxon>
        <taxon>Malus</taxon>
    </lineage>
</organism>
<dbReference type="STRING" id="3750.A0A498JKX3"/>
<dbReference type="Proteomes" id="UP000290289">
    <property type="component" value="Chromosome 6"/>
</dbReference>
<comment type="caution">
    <text evidence="1">The sequence shown here is derived from an EMBL/GenBank/DDBJ whole genome shotgun (WGS) entry which is preliminary data.</text>
</comment>
<evidence type="ECO:0000313" key="1">
    <source>
        <dbReference type="EMBL" id="RXH96579.1"/>
    </source>
</evidence>
<name>A0A498JKX3_MALDO</name>
<reference evidence="1 2" key="1">
    <citation type="submission" date="2018-10" db="EMBL/GenBank/DDBJ databases">
        <title>A high-quality apple genome assembly.</title>
        <authorList>
            <person name="Hu J."/>
        </authorList>
    </citation>
    <scope>NUCLEOTIDE SEQUENCE [LARGE SCALE GENOMIC DNA]</scope>
    <source>
        <strain evidence="2">cv. HFTH1</strain>
        <tissue evidence="1">Young leaf</tissue>
    </source>
</reference>
<gene>
    <name evidence="1" type="ORF">DVH24_009083</name>
</gene>
<protein>
    <submittedName>
        <fullName evidence="1">Uncharacterized protein</fullName>
    </submittedName>
</protein>